<keyword evidence="3" id="KW-1185">Reference proteome</keyword>
<feature type="compositionally biased region" description="Basic and acidic residues" evidence="1">
    <location>
        <begin position="480"/>
        <end position="519"/>
    </location>
</feature>
<feature type="compositionally biased region" description="Basic and acidic residues" evidence="1">
    <location>
        <begin position="384"/>
        <end position="399"/>
    </location>
</feature>
<dbReference type="eggNOG" id="ENOG502S9ZX">
    <property type="taxonomic scope" value="Eukaryota"/>
</dbReference>
<gene>
    <name evidence="2" type="ORF">CMQ_6771</name>
</gene>
<feature type="compositionally biased region" description="Acidic residues" evidence="1">
    <location>
        <begin position="242"/>
        <end position="254"/>
    </location>
</feature>
<feature type="compositionally biased region" description="Polar residues" evidence="1">
    <location>
        <begin position="371"/>
        <end position="382"/>
    </location>
</feature>
<dbReference type="EMBL" id="GL629729">
    <property type="protein sequence ID" value="EFX06450.1"/>
    <property type="molecule type" value="Genomic_DNA"/>
</dbReference>
<feature type="compositionally biased region" description="Basic and acidic residues" evidence="1">
    <location>
        <begin position="462"/>
        <end position="471"/>
    </location>
</feature>
<dbReference type="Pfam" id="PF06320">
    <property type="entry name" value="GCN5L1"/>
    <property type="match status" value="1"/>
</dbReference>
<reference evidence="2 3" key="1">
    <citation type="journal article" date="2011" name="Proc. Natl. Acad. Sci. U.S.A.">
        <title>Genome and transcriptome analyses of the mountain pine beetle-fungal symbiont Grosmannia clavigera, a lodgepole pine pathogen.</title>
        <authorList>
            <person name="DiGuistini S."/>
            <person name="Wang Y."/>
            <person name="Liao N.Y."/>
            <person name="Taylor G."/>
            <person name="Tanguay P."/>
            <person name="Feau N."/>
            <person name="Henrissat B."/>
            <person name="Chan S.K."/>
            <person name="Hesse-Orce U."/>
            <person name="Alamouti S.M."/>
            <person name="Tsui C.K.M."/>
            <person name="Docking R.T."/>
            <person name="Levasseur A."/>
            <person name="Haridas S."/>
            <person name="Robertson G."/>
            <person name="Birol I."/>
            <person name="Holt R.A."/>
            <person name="Marra M.A."/>
            <person name="Hamelin R.C."/>
            <person name="Hirst M."/>
            <person name="Jones S.J.M."/>
            <person name="Bohlmann J."/>
            <person name="Breuil C."/>
        </authorList>
    </citation>
    <scope>NUCLEOTIDE SEQUENCE [LARGE SCALE GENOMIC DNA]</scope>
    <source>
        <strain evidence="3">kw1407 / UAMH 11150</strain>
    </source>
</reference>
<feature type="compositionally biased region" description="Low complexity" evidence="1">
    <location>
        <begin position="255"/>
        <end position="275"/>
    </location>
</feature>
<dbReference type="OrthoDB" id="20018at2759"/>
<dbReference type="STRING" id="655863.F0X6J6"/>
<feature type="compositionally biased region" description="Basic and acidic residues" evidence="1">
    <location>
        <begin position="409"/>
        <end position="430"/>
    </location>
</feature>
<name>F0X6J6_GROCL</name>
<organism evidence="3">
    <name type="scientific">Grosmannia clavigera (strain kw1407 / UAMH 11150)</name>
    <name type="common">Blue stain fungus</name>
    <name type="synonym">Graphiocladiella clavigera</name>
    <dbReference type="NCBI Taxonomy" id="655863"/>
    <lineage>
        <taxon>Eukaryota</taxon>
        <taxon>Fungi</taxon>
        <taxon>Dikarya</taxon>
        <taxon>Ascomycota</taxon>
        <taxon>Pezizomycotina</taxon>
        <taxon>Sordariomycetes</taxon>
        <taxon>Sordariomycetidae</taxon>
        <taxon>Ophiostomatales</taxon>
        <taxon>Ophiostomataceae</taxon>
        <taxon>Leptographium</taxon>
    </lineage>
</organism>
<feature type="compositionally biased region" description="Basic and acidic residues" evidence="1">
    <location>
        <begin position="200"/>
        <end position="224"/>
    </location>
</feature>
<feature type="region of interest" description="Disordered" evidence="1">
    <location>
        <begin position="551"/>
        <end position="574"/>
    </location>
</feature>
<dbReference type="InParanoid" id="F0X6J6"/>
<evidence type="ECO:0000313" key="3">
    <source>
        <dbReference type="Proteomes" id="UP000007796"/>
    </source>
</evidence>
<evidence type="ECO:0000313" key="2">
    <source>
        <dbReference type="EMBL" id="EFX06450.1"/>
    </source>
</evidence>
<dbReference type="RefSeq" id="XP_014175932.1">
    <property type="nucleotide sequence ID" value="XM_014320457.1"/>
</dbReference>
<dbReference type="AlphaFoldDB" id="F0X6J6"/>
<dbReference type="GeneID" id="25980241"/>
<sequence length="574" mass="61302">MSALPVSPLSAPISPVAPIVTPASISVITASGSSASGSGKSAATTSSTTLTAGASTVPASFTAALPGSSASSVSFQRRIATVAGSSASGSRIQPNLPSTSAQHDIAEARQAIDASIANLLDTQLQDRATLMHENMRSIAGQQRDLSRAVAGLRKANDGLTRLVHEFTGSYKEMGHVQNWAEIQYQNISALEETMRLVRERRAREEQREERRRLREERRRQRLGNDGECAAGEGRAREHDGDQYDDDDEDDDDDGSWSSSGSYSGSYTGSYTGSSRSHSRSKSDTGDGEAILASVPVALAGTTCNNAAIEVDRVEVVKAENEADGHLGAKGKATEATVIIGQTKGTGQEAAHSLMTVKSSPSANTVEREVNNAGSLAESSPNLDQGKEKDTEIAKKEELPRQAILAPVTDVEKEKDTVNSNKNEYKNEGVENKTGGTEILDFQVEKDGTTSAEEQDMSSEMLNENHSREKSCDAGVSRTIIEVKAHQADNNDNAEIEKNEKVEDEGSMKTDNLHNDETRHAGGNHDTADNVIPADSQLEDVQGELLLSLPDAPTAEIIQNPTRHKEGEAKVPLLD</sequence>
<proteinExistence type="predicted"/>
<evidence type="ECO:0000256" key="1">
    <source>
        <dbReference type="SAM" id="MobiDB-lite"/>
    </source>
</evidence>
<feature type="region of interest" description="Disordered" evidence="1">
    <location>
        <begin position="371"/>
        <end position="530"/>
    </location>
</feature>
<accession>F0X6J6</accession>
<dbReference type="Proteomes" id="UP000007796">
    <property type="component" value="Unassembled WGS sequence"/>
</dbReference>
<feature type="region of interest" description="Disordered" evidence="1">
    <location>
        <begin position="200"/>
        <end position="286"/>
    </location>
</feature>
<dbReference type="HOGENOM" id="CLU_474907_0_0_1"/>
<protein>
    <submittedName>
        <fullName evidence="2">Uncharacterized protein</fullName>
    </submittedName>
</protein>